<dbReference type="EMBL" id="CP016757">
    <property type="protein sequence ID" value="ANZ45071.1"/>
    <property type="molecule type" value="Genomic_DNA"/>
</dbReference>
<gene>
    <name evidence="1" type="ORF">BED41_08255</name>
</gene>
<reference evidence="1" key="1">
    <citation type="submission" date="2016-08" db="EMBL/GenBank/DDBJ databases">
        <title>Complete genome of Cloacibacillus porcorum.</title>
        <authorList>
            <person name="Looft T."/>
            <person name="Bayles D.O."/>
            <person name="Alt D.P."/>
        </authorList>
    </citation>
    <scope>NUCLEOTIDE SEQUENCE [LARGE SCALE GENOMIC DNA]</scope>
    <source>
        <strain evidence="1">CL-84</strain>
    </source>
</reference>
<proteinExistence type="predicted"/>
<name>A0A1B2I514_9BACT</name>
<protein>
    <submittedName>
        <fullName evidence="1">Uncharacterized protein</fullName>
    </submittedName>
</protein>
<keyword evidence="2" id="KW-1185">Reference proteome</keyword>
<sequence>MASENCSKKTTKERIKIVAAILIAATFIVFSNFKEASASILVEGLPLWQSTLAEQSLKAVHDSMPTGQRADYQAEILQTVASRLFSGYKIDASAGEDDNITVQFSPEGEITPWNVEVRTPQLQNPPLEWFSEDVQYLRGETMILLQGVPLESLSWSDKALQEEIEKLAGTKLPGWAPSLLLTTKDERHLLTITFAPQMPMILAVNPTLVSNSLPTLLHGELREGLMGQFAPFIGIPVIWASKHSADMSRWAEDYINERRITERSASKAEAEFQPSQISQINVRVESRYYTIGAWAAIYAGTADKSAELGVHIGRKVELFPEVDMEAYAEGILGLQEWNINGRFGLRWRSIRDFWIGGEWDTKDEMMWGKLSMDPQLRKPYFWLRFREDGKFNGAIGWRATENISFEVEYDARDNDRWSLKMLGNL</sequence>
<dbReference type="STRING" id="1197717.BED41_08255"/>
<dbReference type="KEGG" id="cpor:BED41_08255"/>
<evidence type="ECO:0000313" key="2">
    <source>
        <dbReference type="Proteomes" id="UP000093044"/>
    </source>
</evidence>
<accession>A0A1B2I514</accession>
<dbReference type="Proteomes" id="UP000093044">
    <property type="component" value="Chromosome"/>
</dbReference>
<organism evidence="1 2">
    <name type="scientific">Cloacibacillus porcorum</name>
    <dbReference type="NCBI Taxonomy" id="1197717"/>
    <lineage>
        <taxon>Bacteria</taxon>
        <taxon>Thermotogati</taxon>
        <taxon>Synergistota</taxon>
        <taxon>Synergistia</taxon>
        <taxon>Synergistales</taxon>
        <taxon>Synergistaceae</taxon>
        <taxon>Cloacibacillus</taxon>
    </lineage>
</organism>
<evidence type="ECO:0000313" key="1">
    <source>
        <dbReference type="EMBL" id="ANZ45071.1"/>
    </source>
</evidence>
<dbReference type="AlphaFoldDB" id="A0A1B2I514"/>